<dbReference type="PANTHER" id="PTHR33070:SF120">
    <property type="entry name" value="EXPRESSED PROTEIN"/>
    <property type="match status" value="1"/>
</dbReference>
<dbReference type="Pfam" id="PF03087">
    <property type="entry name" value="BPS1"/>
    <property type="match status" value="2"/>
</dbReference>
<dbReference type="EMBL" id="JAKOGI010000300">
    <property type="protein sequence ID" value="KAJ8437444.1"/>
    <property type="molecule type" value="Genomic_DNA"/>
</dbReference>
<sequence length="245" mass="27416">MAIPKVSSHTRSISLPSLSHSRNTSIEDQLCWLSASQAGPSSSSSICRNLTCIKVLYEQMSNLINFPDNQKILSLEPHRGEVEEVLDGSLALTDSEGTHVYMMSRKSIYKTISKCLANLKKVEKRFTWTMQQNDSSTVRMLKEAQAISLSTLKSLLSCLMGKKSISQTRGLSMVAKLVKSKSMPDEFRSEVEDIDHALRAGAETKAFLKQLETLQMAFYELEDALESVSRRLVKTRVSLLNVLNH</sequence>
<name>A0A9Q1QD81_9CARY</name>
<reference evidence="1" key="1">
    <citation type="submission" date="2022-04" db="EMBL/GenBank/DDBJ databases">
        <title>Carnegiea gigantea Genome sequencing and assembly v2.</title>
        <authorList>
            <person name="Copetti D."/>
            <person name="Sanderson M.J."/>
            <person name="Burquez A."/>
            <person name="Wojciechowski M.F."/>
        </authorList>
    </citation>
    <scope>NUCLEOTIDE SEQUENCE</scope>
    <source>
        <strain evidence="1">SGP5-SGP5p</strain>
        <tissue evidence="1">Aerial part</tissue>
    </source>
</reference>
<protein>
    <submittedName>
        <fullName evidence="1">Uncharacterized protein</fullName>
    </submittedName>
</protein>
<dbReference type="AlphaFoldDB" id="A0A9Q1QD81"/>
<dbReference type="GO" id="GO:0048367">
    <property type="term" value="P:shoot system development"/>
    <property type="evidence" value="ECO:0007669"/>
    <property type="project" value="InterPro"/>
</dbReference>
<proteinExistence type="predicted"/>
<keyword evidence="2" id="KW-1185">Reference proteome</keyword>
<accession>A0A9Q1QD81</accession>
<comment type="caution">
    <text evidence="1">The sequence shown here is derived from an EMBL/GenBank/DDBJ whole genome shotgun (WGS) entry which is preliminary data.</text>
</comment>
<evidence type="ECO:0000313" key="2">
    <source>
        <dbReference type="Proteomes" id="UP001153076"/>
    </source>
</evidence>
<organism evidence="1 2">
    <name type="scientific">Carnegiea gigantea</name>
    <dbReference type="NCBI Taxonomy" id="171969"/>
    <lineage>
        <taxon>Eukaryota</taxon>
        <taxon>Viridiplantae</taxon>
        <taxon>Streptophyta</taxon>
        <taxon>Embryophyta</taxon>
        <taxon>Tracheophyta</taxon>
        <taxon>Spermatophyta</taxon>
        <taxon>Magnoliopsida</taxon>
        <taxon>eudicotyledons</taxon>
        <taxon>Gunneridae</taxon>
        <taxon>Pentapetalae</taxon>
        <taxon>Caryophyllales</taxon>
        <taxon>Cactineae</taxon>
        <taxon>Cactaceae</taxon>
        <taxon>Cactoideae</taxon>
        <taxon>Echinocereeae</taxon>
        <taxon>Carnegiea</taxon>
    </lineage>
</organism>
<evidence type="ECO:0000313" key="1">
    <source>
        <dbReference type="EMBL" id="KAJ8437444.1"/>
    </source>
</evidence>
<dbReference type="PANTHER" id="PTHR33070">
    <property type="entry name" value="OS06G0725500 PROTEIN"/>
    <property type="match status" value="1"/>
</dbReference>
<dbReference type="InterPro" id="IPR004320">
    <property type="entry name" value="BPS1_pln"/>
</dbReference>
<dbReference type="Proteomes" id="UP001153076">
    <property type="component" value="Unassembled WGS sequence"/>
</dbReference>
<dbReference type="GO" id="GO:0048364">
    <property type="term" value="P:root development"/>
    <property type="evidence" value="ECO:0007669"/>
    <property type="project" value="InterPro"/>
</dbReference>
<gene>
    <name evidence="1" type="ORF">Cgig2_031965</name>
</gene>
<dbReference type="OrthoDB" id="1701699at2759"/>